<evidence type="ECO:0000256" key="2">
    <source>
        <dbReference type="SAM" id="SignalP"/>
    </source>
</evidence>
<dbReference type="InterPro" id="IPR043993">
    <property type="entry name" value="T4SS_pilin"/>
</dbReference>
<dbReference type="STRING" id="1801663.A2175_01370"/>
<evidence type="ECO:0000256" key="1">
    <source>
        <dbReference type="SAM" id="Phobius"/>
    </source>
</evidence>
<keyword evidence="1" id="KW-0812">Transmembrane</keyword>
<evidence type="ECO:0000313" key="3">
    <source>
        <dbReference type="EMBL" id="OGZ18961.1"/>
    </source>
</evidence>
<gene>
    <name evidence="3" type="ORF">A2175_01370</name>
</gene>
<dbReference type="PROSITE" id="PS51257">
    <property type="entry name" value="PROKAR_LIPOPROTEIN"/>
    <property type="match status" value="1"/>
</dbReference>
<proteinExistence type="predicted"/>
<name>A0A1G2E129_9BACT</name>
<feature type="transmembrane region" description="Helical" evidence="1">
    <location>
        <begin position="106"/>
        <end position="126"/>
    </location>
</feature>
<evidence type="ECO:0000313" key="4">
    <source>
        <dbReference type="Proteomes" id="UP000176755"/>
    </source>
</evidence>
<accession>A0A1G2E129</accession>
<dbReference type="EMBL" id="MHLY01000003">
    <property type="protein sequence ID" value="OGZ18961.1"/>
    <property type="molecule type" value="Genomic_DNA"/>
</dbReference>
<dbReference type="Pfam" id="PF18895">
    <property type="entry name" value="T4SS_pilin"/>
    <property type="match status" value="1"/>
</dbReference>
<reference evidence="3 4" key="1">
    <citation type="journal article" date="2016" name="Nat. Commun.">
        <title>Thousands of microbial genomes shed light on interconnected biogeochemical processes in an aquifer system.</title>
        <authorList>
            <person name="Anantharaman K."/>
            <person name="Brown C.T."/>
            <person name="Hug L.A."/>
            <person name="Sharon I."/>
            <person name="Castelle C.J."/>
            <person name="Probst A.J."/>
            <person name="Thomas B.C."/>
            <person name="Singh A."/>
            <person name="Wilkins M.J."/>
            <person name="Karaoz U."/>
            <person name="Brodie E.L."/>
            <person name="Williams K.H."/>
            <person name="Hubbard S.S."/>
            <person name="Banfield J.F."/>
        </authorList>
    </citation>
    <scope>NUCLEOTIDE SEQUENCE [LARGE SCALE GENOMIC DNA]</scope>
</reference>
<keyword evidence="1" id="KW-0472">Membrane</keyword>
<comment type="caution">
    <text evidence="3">The sequence shown here is derived from an EMBL/GenBank/DDBJ whole genome shotgun (WGS) entry which is preliminary data.</text>
</comment>
<dbReference type="AlphaFoldDB" id="A0A1G2E129"/>
<feature type="transmembrane region" description="Helical" evidence="1">
    <location>
        <begin position="73"/>
        <end position="94"/>
    </location>
</feature>
<keyword evidence="2" id="KW-0732">Signal</keyword>
<keyword evidence="1" id="KW-1133">Transmembrane helix</keyword>
<protein>
    <submittedName>
        <fullName evidence="3">Uncharacterized protein</fullName>
    </submittedName>
</protein>
<feature type="signal peptide" evidence="2">
    <location>
        <begin position="1"/>
        <end position="32"/>
    </location>
</feature>
<organism evidence="3 4">
    <name type="scientific">Candidatus Nealsonbacteria bacterium RBG_13_42_11</name>
    <dbReference type="NCBI Taxonomy" id="1801663"/>
    <lineage>
        <taxon>Bacteria</taxon>
        <taxon>Candidatus Nealsoniibacteriota</taxon>
    </lineage>
</organism>
<dbReference type="Proteomes" id="UP000176755">
    <property type="component" value="Unassembled WGS sequence"/>
</dbReference>
<sequence>MKNKKSKNKNQKIFLMVLVVGFFLLSANQILAACPTGIVPCGGSDCLCTFCDFFKLIHNIINFLLVPCSLNSGFAIIPTIAVLLLVFGGLYLLISGASPEMFSKAKAIITAAIIGLVIVFIAWIFLNTFLDYIGVVEWTGLTDNPDTPDVVEGWWQVQCR</sequence>
<feature type="chain" id="PRO_5009582667" evidence="2">
    <location>
        <begin position="33"/>
        <end position="160"/>
    </location>
</feature>